<proteinExistence type="predicted"/>
<dbReference type="AlphaFoldDB" id="A0A0F9L8K4"/>
<name>A0A0F9L8K4_9ZZZZ</name>
<comment type="caution">
    <text evidence="2">The sequence shown here is derived from an EMBL/GenBank/DDBJ whole genome shotgun (WGS) entry which is preliminary data.</text>
</comment>
<organism evidence="2">
    <name type="scientific">marine sediment metagenome</name>
    <dbReference type="NCBI Taxonomy" id="412755"/>
    <lineage>
        <taxon>unclassified sequences</taxon>
        <taxon>metagenomes</taxon>
        <taxon>ecological metagenomes</taxon>
    </lineage>
</organism>
<gene>
    <name evidence="2" type="ORF">LCGC14_1230720</name>
</gene>
<evidence type="ECO:0000256" key="1">
    <source>
        <dbReference type="SAM" id="MobiDB-lite"/>
    </source>
</evidence>
<protein>
    <submittedName>
        <fullName evidence="2">Uncharacterized protein</fullName>
    </submittedName>
</protein>
<reference evidence="2" key="1">
    <citation type="journal article" date="2015" name="Nature">
        <title>Complex archaea that bridge the gap between prokaryotes and eukaryotes.</title>
        <authorList>
            <person name="Spang A."/>
            <person name="Saw J.H."/>
            <person name="Jorgensen S.L."/>
            <person name="Zaremba-Niedzwiedzka K."/>
            <person name="Martijn J."/>
            <person name="Lind A.E."/>
            <person name="van Eijk R."/>
            <person name="Schleper C."/>
            <person name="Guy L."/>
            <person name="Ettema T.J."/>
        </authorList>
    </citation>
    <scope>NUCLEOTIDE SEQUENCE</scope>
</reference>
<evidence type="ECO:0000313" key="2">
    <source>
        <dbReference type="EMBL" id="KKM91209.1"/>
    </source>
</evidence>
<dbReference type="EMBL" id="LAZR01006567">
    <property type="protein sequence ID" value="KKM91209.1"/>
    <property type="molecule type" value="Genomic_DNA"/>
</dbReference>
<accession>A0A0F9L8K4</accession>
<feature type="region of interest" description="Disordered" evidence="1">
    <location>
        <begin position="1"/>
        <end position="45"/>
    </location>
</feature>
<sequence length="45" mass="4913">MYLLQMDVQNVDQGGNMKLEGSGPSDYDKKPIPIGPSRPHKGVLT</sequence>